<accession>A0ABZ2NVY5</accession>
<evidence type="ECO:0000313" key="1">
    <source>
        <dbReference type="EMBL" id="WXC79087.1"/>
    </source>
</evidence>
<proteinExistence type="predicted"/>
<dbReference type="RefSeq" id="WP_338823048.1">
    <property type="nucleotide sequence ID" value="NZ_CP147708.1"/>
</dbReference>
<reference evidence="1" key="2">
    <citation type="submission" date="2024-03" db="EMBL/GenBank/DDBJ databases">
        <authorList>
            <person name="Bromfield E.S.P."/>
            <person name="Cloutier S."/>
        </authorList>
    </citation>
    <scope>NUCLEOTIDE SEQUENCE</scope>
    <source>
        <strain evidence="1">5S5</strain>
    </source>
</reference>
<evidence type="ECO:0000313" key="2">
    <source>
        <dbReference type="Proteomes" id="UP001432046"/>
    </source>
</evidence>
<protein>
    <recommendedName>
        <fullName evidence="3">DUF403 domain-containing protein</fullName>
    </recommendedName>
</protein>
<dbReference type="Proteomes" id="UP001432046">
    <property type="component" value="Chromosome"/>
</dbReference>
<dbReference type="EMBL" id="CP147711">
    <property type="protein sequence ID" value="WXC79087.1"/>
    <property type="molecule type" value="Genomic_DNA"/>
</dbReference>
<organism evidence="1 2">
    <name type="scientific">Bradyrhizobium septentrionale</name>
    <dbReference type="NCBI Taxonomy" id="1404411"/>
    <lineage>
        <taxon>Bacteria</taxon>
        <taxon>Pseudomonadati</taxon>
        <taxon>Pseudomonadota</taxon>
        <taxon>Alphaproteobacteria</taxon>
        <taxon>Hyphomicrobiales</taxon>
        <taxon>Nitrobacteraceae</taxon>
        <taxon>Bradyrhizobium</taxon>
    </lineage>
</organism>
<keyword evidence="2" id="KW-1185">Reference proteome</keyword>
<gene>
    <name evidence="1" type="ORF">WDK88_38660</name>
</gene>
<name>A0ABZ2NVY5_9BRAD</name>
<evidence type="ECO:0008006" key="3">
    <source>
        <dbReference type="Google" id="ProtNLM"/>
    </source>
</evidence>
<sequence length="287" mass="31960">MSAEANLTTALSEIDRARDIVEFSTVVVARDKQLRKADQLVFLQKAAVEFQSRFLPSFEDSIRAERSWGYATTCNAVSRKAGGQPGRDACEKIASRVSQIDHALMAKIGIRALSIFAASFGRHSRSSECHYGAIRIARLCREESRSLQELNNLSLAALINGFSKWPEEADFRQAAVAIAGEVIRRANRHHQLSDFTQQGLVSLVNGFSKWPEEVTSRQAAAALALEIVRRPGRLRAFAQQGLAILVNGFSKWPDERPTVKLQSRSRVKSLDVPPGFVSLASRIWRIW</sequence>
<reference evidence="1" key="1">
    <citation type="journal article" date="2021" name="Int. J. Syst. Evol. Microbiol.">
        <title>Bradyrhizobium septentrionale sp. nov. (sv. septentrionale) and Bradyrhizobium quebecense sp. nov. (sv. septentrionale) associated with legumes native to Canada possess rearranged symbiosis genes and numerous insertion sequences.</title>
        <authorList>
            <person name="Bromfield E.S.P."/>
            <person name="Cloutier S."/>
        </authorList>
    </citation>
    <scope>NUCLEOTIDE SEQUENCE</scope>
    <source>
        <strain evidence="1">5S5</strain>
    </source>
</reference>